<dbReference type="PANTHER" id="PTHR12526:SF595">
    <property type="entry name" value="BLL5217 PROTEIN"/>
    <property type="match status" value="1"/>
</dbReference>
<evidence type="ECO:0000259" key="2">
    <source>
        <dbReference type="Pfam" id="PF13439"/>
    </source>
</evidence>
<gene>
    <name evidence="3" type="ORF">GGC33_03370</name>
</gene>
<accession>A0A844GSC2</accession>
<dbReference type="PANTHER" id="PTHR12526">
    <property type="entry name" value="GLYCOSYLTRANSFERASE"/>
    <property type="match status" value="1"/>
</dbReference>
<evidence type="ECO:0000259" key="1">
    <source>
        <dbReference type="Pfam" id="PF00534"/>
    </source>
</evidence>
<protein>
    <submittedName>
        <fullName evidence="3">Glycosyltransferase</fullName>
    </submittedName>
</protein>
<dbReference type="CDD" id="cd03802">
    <property type="entry name" value="GT4_AviGT4-like"/>
    <property type="match status" value="1"/>
</dbReference>
<name>A0A844GSC2_9CHRO</name>
<dbReference type="SUPFAM" id="SSF53756">
    <property type="entry name" value="UDP-Glycosyltransferase/glycogen phosphorylase"/>
    <property type="match status" value="1"/>
</dbReference>
<organism evidence="3 4">
    <name type="scientific">Cyanobacterium aponinum 0216</name>
    <dbReference type="NCBI Taxonomy" id="2676140"/>
    <lineage>
        <taxon>Bacteria</taxon>
        <taxon>Bacillati</taxon>
        <taxon>Cyanobacteriota</taxon>
        <taxon>Cyanophyceae</taxon>
        <taxon>Oscillatoriophycideae</taxon>
        <taxon>Chroococcales</taxon>
        <taxon>Geminocystaceae</taxon>
        <taxon>Cyanobacterium</taxon>
    </lineage>
</organism>
<dbReference type="EMBL" id="WMIA01000002">
    <property type="protein sequence ID" value="MTF37962.1"/>
    <property type="molecule type" value="Genomic_DNA"/>
</dbReference>
<dbReference type="GO" id="GO:0016757">
    <property type="term" value="F:glycosyltransferase activity"/>
    <property type="evidence" value="ECO:0007669"/>
    <property type="project" value="InterPro"/>
</dbReference>
<proteinExistence type="predicted"/>
<dbReference type="Pfam" id="PF13439">
    <property type="entry name" value="Glyco_transf_4"/>
    <property type="match status" value="1"/>
</dbReference>
<dbReference type="Gene3D" id="3.40.50.2000">
    <property type="entry name" value="Glycogen Phosphorylase B"/>
    <property type="match status" value="2"/>
</dbReference>
<evidence type="ECO:0000313" key="3">
    <source>
        <dbReference type="EMBL" id="MTF37962.1"/>
    </source>
</evidence>
<dbReference type="AlphaFoldDB" id="A0A844GSC2"/>
<dbReference type="Proteomes" id="UP000437131">
    <property type="component" value="Unassembled WGS sequence"/>
</dbReference>
<dbReference type="InterPro" id="IPR028098">
    <property type="entry name" value="Glyco_trans_4-like_N"/>
</dbReference>
<dbReference type="RefSeq" id="WP_155082811.1">
    <property type="nucleotide sequence ID" value="NZ_WMIA01000002.1"/>
</dbReference>
<dbReference type="Pfam" id="PF00534">
    <property type="entry name" value="Glycos_transf_1"/>
    <property type="match status" value="1"/>
</dbReference>
<reference evidence="3 4" key="1">
    <citation type="submission" date="2019-11" db="EMBL/GenBank/DDBJ databases">
        <title>Isolation of a new High Light Tolerant Cyanobacteria.</title>
        <authorList>
            <person name="Dobson Z."/>
            <person name="Vaughn N."/>
            <person name="Vaughn M."/>
            <person name="Fromme P."/>
            <person name="Mazor Y."/>
        </authorList>
    </citation>
    <scope>NUCLEOTIDE SEQUENCE [LARGE SCALE GENOMIC DNA]</scope>
    <source>
        <strain evidence="3 4">0216</strain>
    </source>
</reference>
<evidence type="ECO:0000313" key="4">
    <source>
        <dbReference type="Proteomes" id="UP000437131"/>
    </source>
</evidence>
<sequence length="362" mass="40740">MKIAQVAPLWESVPPNRYGGIELVVALLTDELVRRGHDVTLFASGDSQTLAKLESVYPRAIRTDKQVKDYNAYLTLQLQKVYSRANEFDLIHSHVDYHALPYANFVKTPTIHTLHGEFTQENKLLFSQSKHQNYVSISQSQREPLPDLNYVGNVYNGIDVNSYQFFPQPDDEPYLAFLGRVSPQKGPHLAIQIAKKTGWKLKMACKVDPVDQEFFETQVLPHVDGQQIQLLGEVDSKEKNKLIGGARATLFPITWREPFGLVMAESMASGTPVIAMSLGSAPEVIADGKTGFLCHNIEEMILAVDKISQVNRYDCRNHVLKNFGVSRMVDGYEEVYRQVLAQRFNNINGHLIDSHIDLATVA</sequence>
<keyword evidence="3" id="KW-0808">Transferase</keyword>
<feature type="domain" description="Glycosyltransferase subfamily 4-like N-terminal" evidence="2">
    <location>
        <begin position="18"/>
        <end position="121"/>
    </location>
</feature>
<dbReference type="InterPro" id="IPR001296">
    <property type="entry name" value="Glyco_trans_1"/>
</dbReference>
<feature type="domain" description="Glycosyl transferase family 1" evidence="1">
    <location>
        <begin position="167"/>
        <end position="306"/>
    </location>
</feature>
<comment type="caution">
    <text evidence="3">The sequence shown here is derived from an EMBL/GenBank/DDBJ whole genome shotgun (WGS) entry which is preliminary data.</text>
</comment>